<keyword evidence="10" id="KW-0732">Signal</keyword>
<evidence type="ECO:0000256" key="2">
    <source>
        <dbReference type="ARBA" id="ARBA00022692"/>
    </source>
</evidence>
<dbReference type="SUPFAM" id="SSF50494">
    <property type="entry name" value="Trypsin-like serine proteases"/>
    <property type="match status" value="1"/>
</dbReference>
<dbReference type="GeneID" id="115624105"/>
<dbReference type="SUPFAM" id="SSF57424">
    <property type="entry name" value="LDL receptor-like module"/>
    <property type="match status" value="4"/>
</dbReference>
<feature type="signal peptide" evidence="10">
    <location>
        <begin position="1"/>
        <end position="23"/>
    </location>
</feature>
<gene>
    <name evidence="13" type="primary">LOC115624105</name>
</gene>
<evidence type="ECO:0000256" key="8">
    <source>
        <dbReference type="ARBA" id="ARBA00023180"/>
    </source>
</evidence>
<feature type="chain" id="PRO_5027107976" evidence="10">
    <location>
        <begin position="24"/>
        <end position="524"/>
    </location>
</feature>
<sequence>MRSISKNILLTVCLILYSWSADADTQPQCVLGQFQCSSGACIAAEQKCDGFRNCEDGSDETFLQCYKQPCNRFRCSYGGCIDKSAKCNGIQNCWDNSDETKLECGNETQHAEYVRELRGSCDSNQYYQCRHSTKCLSMNEICDGTAHCEDGSDESLELCAGSICPEYAFRCAYGGCVGGQSLCDHVIDCADGSDEMEQICLQLHKEQWPKNTPWTAAWKYSKKPQTATVPPFHQNREHAWPDCGQRCSRQFIARDVSRTTSCSHNGREFDCLIDMIPLLPGTKLKLRCAEGYVSETNPATGLLVCDSNGNWQWEDETTLQCSPDCGRIARTQEDSGQQPWMVSIFHETSTQNFNFRCLGVIVAPRIVLTTERCFSTGVHGLAANDHTSYTIAQGHHEIEFVREQPHGYILHNISQIQYLTSKLHSTTDQALVLLILVRPLRFSATVRPICLKDLSAGVPGVSPVERGAFRQGQPVISWHGKRAHLTHIVGSTADGNKNKLYLQPFLSDIRKRIREEEERSQRLN</sequence>
<keyword evidence="12" id="KW-1185">Reference proteome</keyword>
<dbReference type="InterPro" id="IPR036055">
    <property type="entry name" value="LDL_receptor-like_sf"/>
</dbReference>
<dbReference type="GO" id="GO:0006508">
    <property type="term" value="P:proteolysis"/>
    <property type="evidence" value="ECO:0007669"/>
    <property type="project" value="InterPro"/>
</dbReference>
<evidence type="ECO:0000259" key="11">
    <source>
        <dbReference type="Pfam" id="PF00089"/>
    </source>
</evidence>
<dbReference type="SMART" id="SM00192">
    <property type="entry name" value="LDLa"/>
    <property type="match status" value="4"/>
</dbReference>
<dbReference type="OrthoDB" id="2019384at2759"/>
<feature type="disulfide bond" evidence="9">
    <location>
        <begin position="164"/>
        <end position="176"/>
    </location>
</feature>
<keyword evidence="4" id="KW-1133">Transmembrane helix</keyword>
<dbReference type="InterPro" id="IPR043504">
    <property type="entry name" value="Peptidase_S1_PA_chymotrypsin"/>
</dbReference>
<evidence type="ECO:0000313" key="13">
    <source>
        <dbReference type="RefSeq" id="XP_030374557.1"/>
    </source>
</evidence>
<name>A0A6J2THR1_DROLE</name>
<feature type="disulfide bond" evidence="9">
    <location>
        <begin position="29"/>
        <end position="41"/>
    </location>
</feature>
<keyword evidence="5" id="KW-0472">Membrane</keyword>
<evidence type="ECO:0000256" key="6">
    <source>
        <dbReference type="ARBA" id="ARBA00023157"/>
    </source>
</evidence>
<feature type="disulfide bond" evidence="9">
    <location>
        <begin position="36"/>
        <end position="54"/>
    </location>
</feature>
<evidence type="ECO:0000256" key="3">
    <source>
        <dbReference type="ARBA" id="ARBA00022737"/>
    </source>
</evidence>
<protein>
    <submittedName>
        <fullName evidence="13">Modular serine protease-like</fullName>
    </submittedName>
</protein>
<accession>A0A6J2THR1</accession>
<dbReference type="PROSITE" id="PS01209">
    <property type="entry name" value="LDLRA_1"/>
    <property type="match status" value="3"/>
</dbReference>
<evidence type="ECO:0000256" key="5">
    <source>
        <dbReference type="ARBA" id="ARBA00023136"/>
    </source>
</evidence>
<evidence type="ECO:0000256" key="10">
    <source>
        <dbReference type="SAM" id="SignalP"/>
    </source>
</evidence>
<dbReference type="Pfam" id="PF00057">
    <property type="entry name" value="Ldl_recept_a"/>
    <property type="match status" value="3"/>
</dbReference>
<proteinExistence type="predicted"/>
<dbReference type="Gene3D" id="4.10.400.10">
    <property type="entry name" value="Low-density Lipoprotein Receptor"/>
    <property type="match status" value="4"/>
</dbReference>
<dbReference type="InterPro" id="IPR001254">
    <property type="entry name" value="Trypsin_dom"/>
</dbReference>
<dbReference type="GO" id="GO:0005886">
    <property type="term" value="C:plasma membrane"/>
    <property type="evidence" value="ECO:0007669"/>
    <property type="project" value="TreeGrafter"/>
</dbReference>
<evidence type="ECO:0000256" key="7">
    <source>
        <dbReference type="ARBA" id="ARBA00023170"/>
    </source>
</evidence>
<dbReference type="Pfam" id="PF00089">
    <property type="entry name" value="Trypsin"/>
    <property type="match status" value="1"/>
</dbReference>
<keyword evidence="7" id="KW-0675">Receptor</keyword>
<dbReference type="InterPro" id="IPR023415">
    <property type="entry name" value="LDLR_class-A_CS"/>
</dbReference>
<dbReference type="Proteomes" id="UP000504634">
    <property type="component" value="Unplaced"/>
</dbReference>
<keyword evidence="8" id="KW-0325">Glycoprotein</keyword>
<dbReference type="PROSITE" id="PS50068">
    <property type="entry name" value="LDLRA_2"/>
    <property type="match status" value="4"/>
</dbReference>
<reference evidence="13" key="1">
    <citation type="submission" date="2025-08" db="UniProtKB">
        <authorList>
            <consortium name="RefSeq"/>
        </authorList>
    </citation>
    <scope>IDENTIFICATION</scope>
    <source>
        <strain evidence="13">11010-0011.00</strain>
        <tissue evidence="13">Whole body</tissue>
    </source>
</reference>
<evidence type="ECO:0000256" key="9">
    <source>
        <dbReference type="PROSITE-ProRule" id="PRU00124"/>
    </source>
</evidence>
<dbReference type="InterPro" id="IPR002172">
    <property type="entry name" value="LDrepeatLR_classA_rpt"/>
</dbReference>
<dbReference type="RefSeq" id="XP_030374557.1">
    <property type="nucleotide sequence ID" value="XM_030518697.1"/>
</dbReference>
<dbReference type="GO" id="GO:0043235">
    <property type="term" value="C:receptor complex"/>
    <property type="evidence" value="ECO:0007669"/>
    <property type="project" value="TreeGrafter"/>
</dbReference>
<dbReference type="PANTHER" id="PTHR22722">
    <property type="entry name" value="LOW-DENSITY LIPOPROTEIN RECEPTOR-RELATED PROTEIN 2-RELATED"/>
    <property type="match status" value="1"/>
</dbReference>
<dbReference type="CDD" id="cd00112">
    <property type="entry name" value="LDLa"/>
    <property type="match status" value="4"/>
</dbReference>
<dbReference type="GO" id="GO:0004252">
    <property type="term" value="F:serine-type endopeptidase activity"/>
    <property type="evidence" value="ECO:0007669"/>
    <property type="project" value="InterPro"/>
</dbReference>
<evidence type="ECO:0000256" key="1">
    <source>
        <dbReference type="ARBA" id="ARBA00004167"/>
    </source>
</evidence>
<evidence type="ECO:0000313" key="12">
    <source>
        <dbReference type="Proteomes" id="UP000504634"/>
    </source>
</evidence>
<feature type="domain" description="Peptidase S1" evidence="11">
    <location>
        <begin position="333"/>
        <end position="456"/>
    </location>
</feature>
<keyword evidence="6 9" id="KW-1015">Disulfide bond</keyword>
<comment type="subcellular location">
    <subcellularLocation>
        <location evidence="1">Membrane</location>
        <topology evidence="1">Single-pass membrane protein</topology>
    </subcellularLocation>
</comment>
<feature type="disulfide bond" evidence="9">
    <location>
        <begin position="171"/>
        <end position="189"/>
    </location>
</feature>
<dbReference type="Gene3D" id="2.40.10.10">
    <property type="entry name" value="Trypsin-like serine proteases"/>
    <property type="match status" value="1"/>
</dbReference>
<keyword evidence="3" id="KW-0677">Repeat</keyword>
<comment type="caution">
    <text evidence="9">Lacks conserved residue(s) required for the propagation of feature annotation.</text>
</comment>
<dbReference type="PRINTS" id="PR00261">
    <property type="entry name" value="LDLRECEPTOR"/>
</dbReference>
<feature type="disulfide bond" evidence="9">
    <location>
        <begin position="75"/>
        <end position="93"/>
    </location>
</feature>
<dbReference type="InterPro" id="IPR051221">
    <property type="entry name" value="LDLR-related"/>
</dbReference>
<dbReference type="AlphaFoldDB" id="A0A6J2THR1"/>
<keyword evidence="2" id="KW-0812">Transmembrane</keyword>
<evidence type="ECO:0000256" key="4">
    <source>
        <dbReference type="ARBA" id="ARBA00022989"/>
    </source>
</evidence>
<organism evidence="12 13">
    <name type="scientific">Drosophila lebanonensis</name>
    <name type="common">Fruit fly</name>
    <name type="synonym">Scaptodrosophila lebanonensis</name>
    <dbReference type="NCBI Taxonomy" id="7225"/>
    <lineage>
        <taxon>Eukaryota</taxon>
        <taxon>Metazoa</taxon>
        <taxon>Ecdysozoa</taxon>
        <taxon>Arthropoda</taxon>
        <taxon>Hexapoda</taxon>
        <taxon>Insecta</taxon>
        <taxon>Pterygota</taxon>
        <taxon>Neoptera</taxon>
        <taxon>Endopterygota</taxon>
        <taxon>Diptera</taxon>
        <taxon>Brachycera</taxon>
        <taxon>Muscomorpha</taxon>
        <taxon>Ephydroidea</taxon>
        <taxon>Drosophilidae</taxon>
        <taxon>Scaptodrosophila</taxon>
    </lineage>
</organism>
<dbReference type="InterPro" id="IPR009003">
    <property type="entry name" value="Peptidase_S1_PA"/>
</dbReference>